<name>A0A9Q3HMB2_9BASI</name>
<evidence type="ECO:0000313" key="2">
    <source>
        <dbReference type="EMBL" id="MBW0506845.1"/>
    </source>
</evidence>
<proteinExistence type="predicted"/>
<dbReference type="AlphaFoldDB" id="A0A9Q3HMB2"/>
<dbReference type="Proteomes" id="UP000765509">
    <property type="component" value="Unassembled WGS sequence"/>
</dbReference>
<keyword evidence="3" id="KW-1185">Reference proteome</keyword>
<feature type="compositionally biased region" description="Basic and acidic residues" evidence="1">
    <location>
        <begin position="119"/>
        <end position="131"/>
    </location>
</feature>
<sequence length="161" mass="18100">MRQLSLPVGKPEVVVDGHSIYEIDSKHGQIVFRSIWERKGHGRSRMAGRIHGLLALCPSISSQIPTEEVPVRTASGLLSESTWPMALLLGNFQSFARRARHLSDSQSVGVEDIPEIISRQERWDQQPREADGPSVMPDLQDQSHQSFFAIEFVGFWIIIPT</sequence>
<evidence type="ECO:0000256" key="1">
    <source>
        <dbReference type="SAM" id="MobiDB-lite"/>
    </source>
</evidence>
<accession>A0A9Q3HMB2</accession>
<gene>
    <name evidence="2" type="ORF">O181_046560</name>
</gene>
<organism evidence="2 3">
    <name type="scientific">Austropuccinia psidii MF-1</name>
    <dbReference type="NCBI Taxonomy" id="1389203"/>
    <lineage>
        <taxon>Eukaryota</taxon>
        <taxon>Fungi</taxon>
        <taxon>Dikarya</taxon>
        <taxon>Basidiomycota</taxon>
        <taxon>Pucciniomycotina</taxon>
        <taxon>Pucciniomycetes</taxon>
        <taxon>Pucciniales</taxon>
        <taxon>Sphaerophragmiaceae</taxon>
        <taxon>Austropuccinia</taxon>
    </lineage>
</organism>
<dbReference type="EMBL" id="AVOT02019349">
    <property type="protein sequence ID" value="MBW0506845.1"/>
    <property type="molecule type" value="Genomic_DNA"/>
</dbReference>
<reference evidence="2" key="1">
    <citation type="submission" date="2021-03" db="EMBL/GenBank/DDBJ databases">
        <title>Draft genome sequence of rust myrtle Austropuccinia psidii MF-1, a brazilian biotype.</title>
        <authorList>
            <person name="Quecine M.C."/>
            <person name="Pachon D.M.R."/>
            <person name="Bonatelli M.L."/>
            <person name="Correr F.H."/>
            <person name="Franceschini L.M."/>
            <person name="Leite T.F."/>
            <person name="Margarido G.R.A."/>
            <person name="Almeida C.A."/>
            <person name="Ferrarezi J.A."/>
            <person name="Labate C.A."/>
        </authorList>
    </citation>
    <scope>NUCLEOTIDE SEQUENCE</scope>
    <source>
        <strain evidence="2">MF-1</strain>
    </source>
</reference>
<feature type="region of interest" description="Disordered" evidence="1">
    <location>
        <begin position="119"/>
        <end position="138"/>
    </location>
</feature>
<evidence type="ECO:0000313" key="3">
    <source>
        <dbReference type="Proteomes" id="UP000765509"/>
    </source>
</evidence>
<comment type="caution">
    <text evidence="2">The sequence shown here is derived from an EMBL/GenBank/DDBJ whole genome shotgun (WGS) entry which is preliminary data.</text>
</comment>
<protein>
    <submittedName>
        <fullName evidence="2">Uncharacterized protein</fullName>
    </submittedName>
</protein>